<keyword evidence="5" id="KW-1185">Reference proteome</keyword>
<dbReference type="Proteomes" id="UP001334248">
    <property type="component" value="Unassembled WGS sequence"/>
</dbReference>
<proteinExistence type="inferred from homology"/>
<feature type="compositionally biased region" description="Polar residues" evidence="3">
    <location>
        <begin position="153"/>
        <end position="168"/>
    </location>
</feature>
<dbReference type="Pfam" id="PF08243">
    <property type="entry name" value="SPT2"/>
    <property type="match status" value="1"/>
</dbReference>
<dbReference type="EMBL" id="JAVHJV010000008">
    <property type="protein sequence ID" value="KAK5940475.1"/>
    <property type="molecule type" value="Genomic_DNA"/>
</dbReference>
<reference evidence="4 5" key="1">
    <citation type="journal article" date="2023" name="Res Sq">
        <title>Genomic and morphological characterization of Knufia obscura isolated from the Mars 2020 spacecraft assembly facility.</title>
        <authorList>
            <person name="Chander A.M."/>
            <person name="Teixeira M.M."/>
            <person name="Singh N.K."/>
            <person name="Williams M.P."/>
            <person name="Parker C.W."/>
            <person name="Leo P."/>
            <person name="Stajich J.E."/>
            <person name="Torok T."/>
            <person name="Tighe S."/>
            <person name="Mason C.E."/>
            <person name="Venkateswaran K."/>
        </authorList>
    </citation>
    <scope>NUCLEOTIDE SEQUENCE [LARGE SCALE GENOMIC DNA]</scope>
    <source>
        <strain evidence="4 5">CCFEE 5817</strain>
    </source>
</reference>
<feature type="compositionally biased region" description="Acidic residues" evidence="3">
    <location>
        <begin position="276"/>
        <end position="292"/>
    </location>
</feature>
<sequence length="359" mass="38560">MSFLGDLVGSIGGERAPAPPARPLSKPTTTNYNLAQSSKSAPPTPSAGSASGKPVYKGTANPGATAQVSSLKRKAEEISAERPVKLPRPTPSLQTDRNGQKPSKLNGSATTSPAASKPANGLPSTQVAQNAASAPAKAPAKGSYAELMARAKQAQSTKTPSSLGQIKHQTTEKIKHSKLAERKKEEQQKGKAPIPAPGQNGRTGLNGKVDPRRRSASPVKKGEQTRPKQPKAPSGPLHGPPQAKAAPPTYKGTMGQAPKKPREEMRKKKSRYDDYLGTDEEEEDDFIEDDDGYGYGRDEPDYYSDASSDMEGGFDDVEREEREALKAAKTDDQKELELEMRLKKEKQARLAALARKNRK</sequence>
<organism evidence="4 5">
    <name type="scientific">Knufia obscura</name>
    <dbReference type="NCBI Taxonomy" id="1635080"/>
    <lineage>
        <taxon>Eukaryota</taxon>
        <taxon>Fungi</taxon>
        <taxon>Dikarya</taxon>
        <taxon>Ascomycota</taxon>
        <taxon>Pezizomycotina</taxon>
        <taxon>Eurotiomycetes</taxon>
        <taxon>Chaetothyriomycetidae</taxon>
        <taxon>Chaetothyriales</taxon>
        <taxon>Trichomeriaceae</taxon>
        <taxon>Knufia</taxon>
    </lineage>
</organism>
<keyword evidence="2" id="KW-0175">Coiled coil</keyword>
<name>A0ABR0RJM0_9EURO</name>
<protein>
    <recommendedName>
        <fullName evidence="6">SPT2 chromatin protein</fullName>
    </recommendedName>
</protein>
<feature type="compositionally biased region" description="Low complexity" evidence="3">
    <location>
        <begin position="108"/>
        <end position="119"/>
    </location>
</feature>
<feature type="compositionally biased region" description="Basic and acidic residues" evidence="3">
    <location>
        <begin position="73"/>
        <end position="84"/>
    </location>
</feature>
<feature type="compositionally biased region" description="Low complexity" evidence="3">
    <location>
        <begin position="131"/>
        <end position="145"/>
    </location>
</feature>
<feature type="compositionally biased region" description="Polar residues" evidence="3">
    <location>
        <begin position="91"/>
        <end position="107"/>
    </location>
</feature>
<feature type="compositionally biased region" description="Low complexity" evidence="3">
    <location>
        <begin position="35"/>
        <end position="54"/>
    </location>
</feature>
<dbReference type="GeneID" id="90000339"/>
<dbReference type="SMART" id="SM00784">
    <property type="entry name" value="SPT2"/>
    <property type="match status" value="1"/>
</dbReference>
<feature type="compositionally biased region" description="Basic and acidic residues" evidence="3">
    <location>
        <begin position="260"/>
        <end position="274"/>
    </location>
</feature>
<comment type="similarity">
    <text evidence="1">Belongs to the SPT2 family.</text>
</comment>
<gene>
    <name evidence="4" type="ORF">PMZ80_006890</name>
</gene>
<accession>A0ABR0RJM0</accession>
<feature type="compositionally biased region" description="Basic and acidic residues" evidence="3">
    <location>
        <begin position="169"/>
        <end position="189"/>
    </location>
</feature>
<comment type="caution">
    <text evidence="4">The sequence shown here is derived from an EMBL/GenBank/DDBJ whole genome shotgun (WGS) entry which is preliminary data.</text>
</comment>
<feature type="region of interest" description="Disordered" evidence="3">
    <location>
        <begin position="1"/>
        <end position="314"/>
    </location>
</feature>
<evidence type="ECO:0008006" key="6">
    <source>
        <dbReference type="Google" id="ProtNLM"/>
    </source>
</evidence>
<dbReference type="InterPro" id="IPR013256">
    <property type="entry name" value="Chromatin_SPT2"/>
</dbReference>
<evidence type="ECO:0000256" key="3">
    <source>
        <dbReference type="SAM" id="MobiDB-lite"/>
    </source>
</evidence>
<evidence type="ECO:0000313" key="5">
    <source>
        <dbReference type="Proteomes" id="UP001334248"/>
    </source>
</evidence>
<evidence type="ECO:0000256" key="2">
    <source>
        <dbReference type="ARBA" id="ARBA00023054"/>
    </source>
</evidence>
<evidence type="ECO:0000256" key="1">
    <source>
        <dbReference type="ARBA" id="ARBA00006461"/>
    </source>
</evidence>
<dbReference type="RefSeq" id="XP_064728565.1">
    <property type="nucleotide sequence ID" value="XM_064875300.1"/>
</dbReference>
<evidence type="ECO:0000313" key="4">
    <source>
        <dbReference type="EMBL" id="KAK5940475.1"/>
    </source>
</evidence>